<dbReference type="PANTHER" id="PTHR30173:SF43">
    <property type="entry name" value="ECF RNA POLYMERASE SIGMA FACTOR SIGI-RELATED"/>
    <property type="match status" value="1"/>
</dbReference>
<dbReference type="AlphaFoldDB" id="A0A6V8LC10"/>
<dbReference type="EMBL" id="BLPG01000001">
    <property type="protein sequence ID" value="GFJ93884.1"/>
    <property type="molecule type" value="Genomic_DNA"/>
</dbReference>
<dbReference type="Proteomes" id="UP000482960">
    <property type="component" value="Unassembled WGS sequence"/>
</dbReference>
<sequence>MTLNRHDDVVRGFARACQLGDIAALRAALDAAAIAVCDSGGRVPATMSPTHGAEDVARLAAALLCGPPDTELTVEAVNGRAGLALRRAGQAIAVVAVETVDAKVTVLWVVLNPAKLRGWHRR</sequence>
<keyword evidence="2" id="KW-1185">Reference proteome</keyword>
<evidence type="ECO:0000313" key="2">
    <source>
        <dbReference type="Proteomes" id="UP000482960"/>
    </source>
</evidence>
<accession>A0A6V8LC10</accession>
<proteinExistence type="predicted"/>
<dbReference type="PANTHER" id="PTHR30173">
    <property type="entry name" value="SIGMA 19 FACTOR"/>
    <property type="match status" value="1"/>
</dbReference>
<organism evidence="1 2">
    <name type="scientific">Phytohabitans rumicis</name>
    <dbReference type="NCBI Taxonomy" id="1076125"/>
    <lineage>
        <taxon>Bacteria</taxon>
        <taxon>Bacillati</taxon>
        <taxon>Actinomycetota</taxon>
        <taxon>Actinomycetes</taxon>
        <taxon>Micromonosporales</taxon>
        <taxon>Micromonosporaceae</taxon>
    </lineage>
</organism>
<dbReference type="SUPFAM" id="SSF54427">
    <property type="entry name" value="NTF2-like"/>
    <property type="match status" value="1"/>
</dbReference>
<reference evidence="1 2" key="1">
    <citation type="submission" date="2020-03" db="EMBL/GenBank/DDBJ databases">
        <title>Whole genome shotgun sequence of Phytohabitans rumicis NBRC 108638.</title>
        <authorList>
            <person name="Komaki H."/>
            <person name="Tamura T."/>
        </authorList>
    </citation>
    <scope>NUCLEOTIDE SEQUENCE [LARGE SCALE GENOMIC DNA]</scope>
    <source>
        <strain evidence="1 2">NBRC 108638</strain>
    </source>
</reference>
<dbReference type="InterPro" id="IPR052704">
    <property type="entry name" value="ECF_Sigma-70_Domain"/>
</dbReference>
<evidence type="ECO:0008006" key="3">
    <source>
        <dbReference type="Google" id="ProtNLM"/>
    </source>
</evidence>
<protein>
    <recommendedName>
        <fullName evidence="3">Siderophore-interacting protein</fullName>
    </recommendedName>
</protein>
<gene>
    <name evidence="1" type="ORF">Prum_075260</name>
</gene>
<comment type="caution">
    <text evidence="1">The sequence shown here is derived from an EMBL/GenBank/DDBJ whole genome shotgun (WGS) entry which is preliminary data.</text>
</comment>
<evidence type="ECO:0000313" key="1">
    <source>
        <dbReference type="EMBL" id="GFJ93884.1"/>
    </source>
</evidence>
<reference evidence="1 2" key="2">
    <citation type="submission" date="2020-03" db="EMBL/GenBank/DDBJ databases">
        <authorList>
            <person name="Ichikawa N."/>
            <person name="Kimura A."/>
            <person name="Kitahashi Y."/>
            <person name="Uohara A."/>
        </authorList>
    </citation>
    <scope>NUCLEOTIDE SEQUENCE [LARGE SCALE GENOMIC DNA]</scope>
    <source>
        <strain evidence="1 2">NBRC 108638</strain>
    </source>
</reference>
<dbReference type="GO" id="GO:0016987">
    <property type="term" value="F:sigma factor activity"/>
    <property type="evidence" value="ECO:0007669"/>
    <property type="project" value="TreeGrafter"/>
</dbReference>
<dbReference type="RefSeq" id="WP_173084495.1">
    <property type="nucleotide sequence ID" value="NZ_BLPG01000001.1"/>
</dbReference>
<name>A0A6V8LC10_9ACTN</name>
<dbReference type="InterPro" id="IPR032710">
    <property type="entry name" value="NTF2-like_dom_sf"/>
</dbReference>